<reference evidence="1 2" key="1">
    <citation type="submission" date="2019-06" db="EMBL/GenBank/DDBJ databases">
        <title>Complete genome sequence of Helicobacter suis SNTW101c.</title>
        <authorList>
            <person name="Rimbara E."/>
            <person name="Suzuki M."/>
            <person name="Matsui H."/>
            <person name="Nakamura M."/>
            <person name="Mori S."/>
            <person name="Shibayama K."/>
        </authorList>
    </citation>
    <scope>NUCLEOTIDE SEQUENCE [LARGE SCALE GENOMIC DNA]</scope>
    <source>
        <strain evidence="1 2">SNTW101c</strain>
    </source>
</reference>
<dbReference type="Pfam" id="PF12323">
    <property type="entry name" value="HTH_OrfB_IS605"/>
    <property type="match status" value="1"/>
</dbReference>
<dbReference type="InterPro" id="IPR021027">
    <property type="entry name" value="Transposase_put_HTH"/>
</dbReference>
<dbReference type="Pfam" id="PF01385">
    <property type="entry name" value="OrfB_IS605"/>
    <property type="match status" value="1"/>
</dbReference>
<evidence type="ECO:0000313" key="2">
    <source>
        <dbReference type="Proteomes" id="UP000317935"/>
    </source>
</evidence>
<protein>
    <submittedName>
        <fullName evidence="1">Transposase</fullName>
    </submittedName>
</protein>
<dbReference type="EMBL" id="AP019774">
    <property type="protein sequence ID" value="BCD69928.1"/>
    <property type="molecule type" value="Genomic_DNA"/>
</dbReference>
<dbReference type="AlphaFoldDB" id="A0A6J4CWQ3"/>
<sequence length="314" mass="36419">MFQITHKVQLSPNNKAKTYFKKAYGCARLAYNWGLARWKENYQNGITTNHLALKKEFNAIKKEQFPFVYEVSKYATQQPFMHLGLAFTKFFRDLKQGKLSYPRFKKKREFQGKFYIGGDQIKIIQGYKRDYLKIPNLSKIKMCEKLRFKGKISGVTISIKGSKFFVSIAMEITKNEFVHTHKPLKNFKTIGIDTGIKSFVSLSNGLQIKAPKPLTKLTRRLTRLQLSKKQHPKAKGDKLKKSRKFLKASLRLNKLHQRISNIRLDFLHKLTSVLVSHFDPFCLESLRVNNMLKNHKLAKSLADVGISAFNTLLE</sequence>
<proteinExistence type="predicted"/>
<dbReference type="InterPro" id="IPR001959">
    <property type="entry name" value="Transposase"/>
</dbReference>
<dbReference type="Proteomes" id="UP000317935">
    <property type="component" value="Chromosome"/>
</dbReference>
<gene>
    <name evidence="1" type="ORF">SNTW_05730</name>
</gene>
<accession>A0A6J4CWQ3</accession>
<dbReference type="NCBIfam" id="NF040570">
    <property type="entry name" value="guided_TnpB"/>
    <property type="match status" value="1"/>
</dbReference>
<organism evidence="1 2">
    <name type="scientific">Helicobacter suis</name>
    <dbReference type="NCBI Taxonomy" id="104628"/>
    <lineage>
        <taxon>Bacteria</taxon>
        <taxon>Pseudomonadati</taxon>
        <taxon>Campylobacterota</taxon>
        <taxon>Epsilonproteobacteria</taxon>
        <taxon>Campylobacterales</taxon>
        <taxon>Helicobacteraceae</taxon>
        <taxon>Helicobacter</taxon>
    </lineage>
</organism>
<evidence type="ECO:0000313" key="1">
    <source>
        <dbReference type="EMBL" id="BCD69928.1"/>
    </source>
</evidence>
<name>A0A6J4CWQ3_9HELI</name>